<dbReference type="Pfam" id="PF00078">
    <property type="entry name" value="RVT_1"/>
    <property type="match status" value="1"/>
</dbReference>
<reference evidence="1" key="1">
    <citation type="submission" date="2016-04" db="EMBL/GenBank/DDBJ databases">
        <authorList>
            <person name="Nguyen H.D."/>
            <person name="Samba Siva P."/>
            <person name="Cullis J."/>
            <person name="Levesque C.A."/>
            <person name="Hambleton S."/>
        </authorList>
    </citation>
    <scope>NUCLEOTIDE SEQUENCE</scope>
    <source>
        <strain evidence="1">DAOMC 236416</strain>
    </source>
</reference>
<name>A0A177TGE2_9BASI</name>
<dbReference type="Proteomes" id="UP000077521">
    <property type="component" value="Unassembled WGS sequence"/>
</dbReference>
<comment type="caution">
    <text evidence="1">The sequence shown here is derived from an EMBL/GenBank/DDBJ whole genome shotgun (WGS) entry which is preliminary data.</text>
</comment>
<dbReference type="InterPro" id="IPR005135">
    <property type="entry name" value="Endo/exonuclease/phosphatase"/>
</dbReference>
<dbReference type="EMBL" id="LWDF02000158">
    <property type="protein sequence ID" value="KAE8255488.1"/>
    <property type="molecule type" value="Genomic_DNA"/>
</dbReference>
<dbReference type="InterPro" id="IPR043502">
    <property type="entry name" value="DNA/RNA_pol_sf"/>
</dbReference>
<dbReference type="SUPFAM" id="SSF56219">
    <property type="entry name" value="DNase I-like"/>
    <property type="match status" value="1"/>
</dbReference>
<dbReference type="Pfam" id="PF03372">
    <property type="entry name" value="Exo_endo_phos"/>
    <property type="match status" value="1"/>
</dbReference>
<dbReference type="GO" id="GO:0003824">
    <property type="term" value="F:catalytic activity"/>
    <property type="evidence" value="ECO:0007669"/>
    <property type="project" value="InterPro"/>
</dbReference>
<sequence length="1480" mass="160399">MVLSALLLMTFSVRSFLARAWRPLLPRLKRLLATTPFLTADYPDIDLPPSQLSTAATVPPSTHLPSPPFPLWSPFSSHSAPDDPFCISSISNLTIVTLNCGRGGLRARLREFAPAARSILSTADIICLQECHLRSPILPDEPDLLRAFLNYAQPPSFTALLTRDTGIIIRPASLLVEAFDYGSQWSYIQVSLPPASAPAGYPFPPPILLSIFSIHGPFKLPQWAPIHSAVLRLHPDPSRPCIIGADWNSVPDPILDASNARPTGTPWSIPHAFLLPLRLEDSFRVLHPADPGWTYFRISRTPSGPVLTSARRLDSTFLSSSLISHLRSAYTVHSSSDHRALVVHLGPPSPPAPGRGPDLSSWPLTWALHPGLWRSPKFCAEVRSFAENYSPTHDLRTISAIQAWKLFALSAHTHLHQLSLTHGSTQRFLIDQLSSIAASLDAADCRSPSDMTILPSLLHLYRSALAALDLSLTLPFSSRLAAAELRLSSWLASSSSSPRSTPLPTLIHAGRAHESSDEKLAAIHAYFSDLYTPPPLPLTFETDCAYLLHHLVCSLPAPLAAQLAVPFTIDEVAAALKLANHRASSGPDGLPYRVWLELFPVAGPLLADLANALGAGEPIEVSARSVILPKSGDLSCLGNYRPISISDSFIRTLARMLSARLLSAADSLLPWSQAAFLPGRRTTLVSGILQGITELTVSGSPDGPSAFIVISLDQRKAYDRVRHEWMFACLRRLGLPNLLLFLLAALYSNASTRFSTAEGITDLIFFLAGVLQGDPSSCIIYNLTLQPFLDLLRAWGVGIMVPGLGILTSLAFADDVLLFIEASPKGLQQWHAIQCALHLYQRVSNAQINIGKSSFWLVGTASPANVPSTLALMSSLASFGLMCKNDLPFLIHLGHPIALSPGPPLDAIVSRLAAIRARALCFPTIGVCLLTRVQKAKQFLTSRLWHSISLGALPAHFSSLYFDALAPYLFAPTSAYVSRLDLVRPRSLGGLGLLDPDLMAIALSISFLRRYLLDDGPAGTWLRHGLTAVLRDRYSAPPAILLARCGPAFTNLQHGDTRADGLFGRLLHALARVDLGISTTWTSLPGPALVTLPWLSAFPRHGLADQTLTSYIRSGWLTWGDLLWMGPFPLDQPLSPPQLGLPPSASVAANARLLPYARRLPGAVPSLPWAAMFASLPSSVSRNLESLCTSHPAPFCLPGPLSPSVLRNRPAHHSWLPLLQDPLAAAFPWHLLTISGTPLSAVTPASVRRAMSPQEPRTPGWTFDRPTPDNFWARVWMELEDSPLLLDVRSSCLLVLGRNLWTYRAGPCPVGCAASDSPTHGICTCPEAVRVWMACLPLLHAMGVASPTPFTPFGIVGAWQDTHILRPRLVLWRNAVLATLHSVRLVAGRDARPSRATPDFRHCSNVDVLSQATAVVISSLSAAWDRTPQSSRASVSRFQGRWVVGSRLLRITGGTLEALPLNDASPWALASATVPTNTDP</sequence>
<dbReference type="CDD" id="cd01650">
    <property type="entry name" value="RT_nLTR_like"/>
    <property type="match status" value="1"/>
</dbReference>
<proteinExistence type="predicted"/>
<organism evidence="1 2">
    <name type="scientific">Tilletia indica</name>
    <dbReference type="NCBI Taxonomy" id="43049"/>
    <lineage>
        <taxon>Eukaryota</taxon>
        <taxon>Fungi</taxon>
        <taxon>Dikarya</taxon>
        <taxon>Basidiomycota</taxon>
        <taxon>Ustilaginomycotina</taxon>
        <taxon>Exobasidiomycetes</taxon>
        <taxon>Tilletiales</taxon>
        <taxon>Tilletiaceae</taxon>
        <taxon>Tilletia</taxon>
    </lineage>
</organism>
<protein>
    <submittedName>
        <fullName evidence="1">Uncharacterized protein</fullName>
    </submittedName>
</protein>
<dbReference type="InterPro" id="IPR000477">
    <property type="entry name" value="RT_dom"/>
</dbReference>
<dbReference type="PROSITE" id="PS50878">
    <property type="entry name" value="RT_POL"/>
    <property type="match status" value="1"/>
</dbReference>
<dbReference type="Gene3D" id="3.60.10.10">
    <property type="entry name" value="Endonuclease/exonuclease/phosphatase"/>
    <property type="match status" value="1"/>
</dbReference>
<evidence type="ECO:0000313" key="1">
    <source>
        <dbReference type="EMBL" id="KAE8255488.1"/>
    </source>
</evidence>
<reference evidence="1" key="2">
    <citation type="journal article" date="2019" name="IMA Fungus">
        <title>Genome sequencing and comparison of five Tilletia species to identify candidate genes for the detection of regulated species infecting wheat.</title>
        <authorList>
            <person name="Nguyen H.D.T."/>
            <person name="Sultana T."/>
            <person name="Kesanakurti P."/>
            <person name="Hambleton S."/>
        </authorList>
    </citation>
    <scope>NUCLEOTIDE SEQUENCE</scope>
    <source>
        <strain evidence="1">DAOMC 236416</strain>
    </source>
</reference>
<gene>
    <name evidence="1" type="ORF">A4X13_0g3017</name>
</gene>
<keyword evidence="2" id="KW-1185">Reference proteome</keyword>
<dbReference type="InterPro" id="IPR036691">
    <property type="entry name" value="Endo/exonu/phosph_ase_sf"/>
</dbReference>
<dbReference type="PANTHER" id="PTHR19446">
    <property type="entry name" value="REVERSE TRANSCRIPTASES"/>
    <property type="match status" value="1"/>
</dbReference>
<dbReference type="SUPFAM" id="SSF56672">
    <property type="entry name" value="DNA/RNA polymerases"/>
    <property type="match status" value="1"/>
</dbReference>
<evidence type="ECO:0000313" key="2">
    <source>
        <dbReference type="Proteomes" id="UP000077521"/>
    </source>
</evidence>
<accession>A0A177TGE2</accession>